<dbReference type="GeneTree" id="ENSGT00940000179383"/>
<accession>A0A3B4UK60</accession>
<reference evidence="1" key="1">
    <citation type="submission" date="2025-08" db="UniProtKB">
        <authorList>
            <consortium name="Ensembl"/>
        </authorList>
    </citation>
    <scope>IDENTIFICATION</scope>
</reference>
<dbReference type="AlphaFoldDB" id="A0A3B4UK60"/>
<reference evidence="1" key="2">
    <citation type="submission" date="2025-09" db="UniProtKB">
        <authorList>
            <consortium name="Ensembl"/>
        </authorList>
    </citation>
    <scope>IDENTIFICATION</scope>
</reference>
<sequence length="62" mass="7256">LASRPSSTSFSCCSDFAVSFHYIYSVQLYVLHYLTYHLRPYGYKYRFSPDENTELNSTTKSI</sequence>
<keyword evidence="2" id="KW-1185">Reference proteome</keyword>
<dbReference type="Ensembl" id="ENSSDUT00000018423.1">
    <property type="protein sequence ID" value="ENSSDUP00000018095.1"/>
    <property type="gene ID" value="ENSSDUG00000013212.1"/>
</dbReference>
<proteinExistence type="predicted"/>
<name>A0A3B4UK60_SERDU</name>
<protein>
    <submittedName>
        <fullName evidence="1">Uncharacterized protein</fullName>
    </submittedName>
</protein>
<dbReference type="Proteomes" id="UP000261420">
    <property type="component" value="Unplaced"/>
</dbReference>
<organism evidence="1 2">
    <name type="scientific">Seriola dumerili</name>
    <name type="common">Greater amberjack</name>
    <name type="synonym">Caranx dumerili</name>
    <dbReference type="NCBI Taxonomy" id="41447"/>
    <lineage>
        <taxon>Eukaryota</taxon>
        <taxon>Metazoa</taxon>
        <taxon>Chordata</taxon>
        <taxon>Craniata</taxon>
        <taxon>Vertebrata</taxon>
        <taxon>Euteleostomi</taxon>
        <taxon>Actinopterygii</taxon>
        <taxon>Neopterygii</taxon>
        <taxon>Teleostei</taxon>
        <taxon>Neoteleostei</taxon>
        <taxon>Acanthomorphata</taxon>
        <taxon>Carangaria</taxon>
        <taxon>Carangiformes</taxon>
        <taxon>Carangidae</taxon>
        <taxon>Seriola</taxon>
    </lineage>
</organism>
<dbReference type="STRING" id="41447.ENSSDUP00000018095"/>
<evidence type="ECO:0000313" key="1">
    <source>
        <dbReference type="Ensembl" id="ENSSDUP00000018095.1"/>
    </source>
</evidence>
<evidence type="ECO:0000313" key="2">
    <source>
        <dbReference type="Proteomes" id="UP000261420"/>
    </source>
</evidence>